<dbReference type="KEGG" id="abat:CFX1CAM_1192"/>
<dbReference type="GO" id="GO:0046872">
    <property type="term" value="F:metal ion binding"/>
    <property type="evidence" value="ECO:0007669"/>
    <property type="project" value="UniProtKB-KW"/>
</dbReference>
<dbReference type="InterPro" id="IPR003373">
    <property type="entry name" value="Fe2_transport_prot-B"/>
</dbReference>
<feature type="transmembrane region" description="Helical" evidence="17">
    <location>
        <begin position="416"/>
        <end position="442"/>
    </location>
</feature>
<evidence type="ECO:0000313" key="19">
    <source>
        <dbReference type="EMBL" id="SMX54257.1"/>
    </source>
</evidence>
<dbReference type="Pfam" id="PF02421">
    <property type="entry name" value="FeoB_N"/>
    <property type="match status" value="1"/>
</dbReference>
<dbReference type="NCBIfam" id="TIGR00231">
    <property type="entry name" value="small_GTP"/>
    <property type="match status" value="1"/>
</dbReference>
<dbReference type="AlphaFoldDB" id="A0A1Y6K5Z4"/>
<feature type="transmembrane region" description="Helical" evidence="17">
    <location>
        <begin position="580"/>
        <end position="602"/>
    </location>
</feature>
<comment type="subcellular location">
    <subcellularLocation>
        <location evidence="17">Cell inner membrane</location>
        <topology evidence="17">Multi-pass membrane protein</topology>
    </subcellularLocation>
    <subcellularLocation>
        <location evidence="2">Cell membrane</location>
        <topology evidence="2">Multi-pass membrane protein</topology>
    </subcellularLocation>
</comment>
<dbReference type="Pfam" id="PF07670">
    <property type="entry name" value="Gate"/>
    <property type="match status" value="2"/>
</dbReference>
<evidence type="ECO:0000256" key="11">
    <source>
        <dbReference type="ARBA" id="ARBA00023134"/>
    </source>
</evidence>
<feature type="binding site" evidence="15">
    <location>
        <begin position="53"/>
        <end position="56"/>
    </location>
    <ligand>
        <name>GTP</name>
        <dbReference type="ChEBI" id="CHEBI:37565"/>
        <label>1</label>
    </ligand>
</feature>
<evidence type="ECO:0000256" key="9">
    <source>
        <dbReference type="ARBA" id="ARBA00023004"/>
    </source>
</evidence>
<evidence type="ECO:0000256" key="15">
    <source>
        <dbReference type="PIRSR" id="PIRSR603373-1"/>
    </source>
</evidence>
<protein>
    <recommendedName>
        <fullName evidence="13 14">Ferrous iron transport protein B</fullName>
    </recommendedName>
</protein>
<dbReference type="GO" id="GO:0015093">
    <property type="term" value="F:ferrous iron transmembrane transporter activity"/>
    <property type="evidence" value="ECO:0007669"/>
    <property type="project" value="UniProtKB-UniRule"/>
</dbReference>
<dbReference type="SUPFAM" id="SSF52540">
    <property type="entry name" value="P-loop containing nucleoside triphosphate hydrolases"/>
    <property type="match status" value="1"/>
</dbReference>
<comment type="similarity">
    <text evidence="17">Belongs to the TRAFAC class TrmE-Era-EngA-EngB-Septin-like GTPase superfamily. FeoB GTPase (TC 9.A.8) family.</text>
</comment>
<dbReference type="InterPro" id="IPR027417">
    <property type="entry name" value="P-loop_NTPase"/>
</dbReference>
<name>A0A1Y6K5Z4_9CHLR</name>
<dbReference type="Pfam" id="PF07664">
    <property type="entry name" value="FeoB_C"/>
    <property type="match status" value="1"/>
</dbReference>
<feature type="binding site" evidence="15">
    <location>
        <begin position="7"/>
        <end position="14"/>
    </location>
    <ligand>
        <name>GTP</name>
        <dbReference type="ChEBI" id="CHEBI:37565"/>
        <label>1</label>
    </ligand>
</feature>
<keyword evidence="20" id="KW-1185">Reference proteome</keyword>
<dbReference type="PROSITE" id="PS51711">
    <property type="entry name" value="G_FEOB"/>
    <property type="match status" value="1"/>
</dbReference>
<dbReference type="GO" id="GO:0005525">
    <property type="term" value="F:GTP binding"/>
    <property type="evidence" value="ECO:0007669"/>
    <property type="project" value="UniProtKB-KW"/>
</dbReference>
<accession>A0A1Y6K5Z4</accession>
<feature type="transmembrane region" description="Helical" evidence="17">
    <location>
        <begin position="280"/>
        <end position="300"/>
    </location>
</feature>
<evidence type="ECO:0000256" key="7">
    <source>
        <dbReference type="ARBA" id="ARBA00022741"/>
    </source>
</evidence>
<dbReference type="InterPro" id="IPR050860">
    <property type="entry name" value="FeoB_GTPase"/>
</dbReference>
<keyword evidence="8 17" id="KW-1133">Transmembrane helix</keyword>
<dbReference type="Proteomes" id="UP000195514">
    <property type="component" value="Chromosome I"/>
</dbReference>
<feature type="transmembrane region" description="Helical" evidence="17">
    <location>
        <begin position="502"/>
        <end position="523"/>
    </location>
</feature>
<feature type="binding site" evidence="16">
    <location>
        <position position="18"/>
    </location>
    <ligand>
        <name>Mg(2+)</name>
        <dbReference type="ChEBI" id="CHEBI:18420"/>
        <label>2</label>
    </ligand>
</feature>
<organism evidence="19 20">
    <name type="scientific">Candidatus Brevifilum fermentans</name>
    <dbReference type="NCBI Taxonomy" id="1986204"/>
    <lineage>
        <taxon>Bacteria</taxon>
        <taxon>Bacillati</taxon>
        <taxon>Chloroflexota</taxon>
        <taxon>Anaerolineae</taxon>
        <taxon>Anaerolineales</taxon>
        <taxon>Anaerolineaceae</taxon>
        <taxon>Candidatus Brevifilum</taxon>
    </lineage>
</organism>
<keyword evidence="6 17" id="KW-0812">Transmembrane</keyword>
<keyword evidence="7 15" id="KW-0547">Nucleotide-binding</keyword>
<dbReference type="InterPro" id="IPR011642">
    <property type="entry name" value="Gate_dom"/>
</dbReference>
<evidence type="ECO:0000256" key="5">
    <source>
        <dbReference type="ARBA" id="ARBA00022496"/>
    </source>
</evidence>
<feature type="transmembrane region" description="Helical" evidence="17">
    <location>
        <begin position="614"/>
        <end position="636"/>
    </location>
</feature>
<dbReference type="CDD" id="cd01879">
    <property type="entry name" value="FeoB"/>
    <property type="match status" value="1"/>
</dbReference>
<dbReference type="Gene3D" id="1.10.287.1770">
    <property type="match status" value="1"/>
</dbReference>
<dbReference type="InterPro" id="IPR005225">
    <property type="entry name" value="Small_GTP-bd"/>
</dbReference>
<evidence type="ECO:0000256" key="12">
    <source>
        <dbReference type="ARBA" id="ARBA00023136"/>
    </source>
</evidence>
<proteinExistence type="inferred from homology"/>
<evidence type="ECO:0000256" key="13">
    <source>
        <dbReference type="ARBA" id="ARBA00031200"/>
    </source>
</evidence>
<evidence type="ECO:0000256" key="6">
    <source>
        <dbReference type="ARBA" id="ARBA00022692"/>
    </source>
</evidence>
<dbReference type="InterPro" id="IPR041069">
    <property type="entry name" value="FeoB_Cyto"/>
</dbReference>
<evidence type="ECO:0000256" key="10">
    <source>
        <dbReference type="ARBA" id="ARBA00023065"/>
    </source>
</evidence>
<dbReference type="RefSeq" id="WP_087862117.1">
    <property type="nucleotide sequence ID" value="NZ_LT859958.1"/>
</dbReference>
<evidence type="ECO:0000256" key="2">
    <source>
        <dbReference type="ARBA" id="ARBA00004651"/>
    </source>
</evidence>
<keyword evidence="12 17" id="KW-0472">Membrane</keyword>
<dbReference type="InterPro" id="IPR006073">
    <property type="entry name" value="GTP-bd"/>
</dbReference>
<evidence type="ECO:0000256" key="17">
    <source>
        <dbReference type="RuleBase" id="RU362098"/>
    </source>
</evidence>
<evidence type="ECO:0000256" key="14">
    <source>
        <dbReference type="NCBIfam" id="TIGR00437"/>
    </source>
</evidence>
<evidence type="ECO:0000313" key="20">
    <source>
        <dbReference type="Proteomes" id="UP000195514"/>
    </source>
</evidence>
<gene>
    <name evidence="19" type="primary">feoB</name>
    <name evidence="19" type="ORF">CFX1CAM_1192</name>
</gene>
<dbReference type="PANTHER" id="PTHR43185:SF1">
    <property type="entry name" value="FE(2+) TRANSPORTER FEOB"/>
    <property type="match status" value="1"/>
</dbReference>
<keyword evidence="9 17" id="KW-0408">Iron</keyword>
<keyword evidence="11 15" id="KW-0342">GTP-binding</keyword>
<evidence type="ECO:0000256" key="8">
    <source>
        <dbReference type="ARBA" id="ARBA00022989"/>
    </source>
</evidence>
<dbReference type="InterPro" id="IPR030389">
    <property type="entry name" value="G_FEOB_dom"/>
</dbReference>
<dbReference type="OrthoDB" id="9809127at2"/>
<keyword evidence="16" id="KW-0460">Magnesium</keyword>
<keyword evidence="3 17" id="KW-0813">Transport</keyword>
<keyword evidence="10" id="KW-0406">Ion transport</keyword>
<feature type="binding site" evidence="16">
    <location>
        <position position="22"/>
    </location>
    <ligand>
        <name>Mg(2+)</name>
        <dbReference type="ChEBI" id="CHEBI:18420"/>
        <label>1</label>
    </ligand>
</feature>
<dbReference type="EMBL" id="LT859958">
    <property type="protein sequence ID" value="SMX54257.1"/>
    <property type="molecule type" value="Genomic_DNA"/>
</dbReference>
<evidence type="ECO:0000256" key="3">
    <source>
        <dbReference type="ARBA" id="ARBA00022448"/>
    </source>
</evidence>
<feature type="transmembrane region" description="Helical" evidence="17">
    <location>
        <begin position="341"/>
        <end position="362"/>
    </location>
</feature>
<feature type="binding site" evidence="15">
    <location>
        <begin position="113"/>
        <end position="116"/>
    </location>
    <ligand>
        <name>GTP</name>
        <dbReference type="ChEBI" id="CHEBI:37565"/>
        <label>1</label>
    </ligand>
</feature>
<dbReference type="GO" id="GO:0005886">
    <property type="term" value="C:plasma membrane"/>
    <property type="evidence" value="ECO:0007669"/>
    <property type="project" value="UniProtKB-SubCell"/>
</dbReference>
<keyword evidence="16" id="KW-0479">Metal-binding</keyword>
<dbReference type="InterPro" id="IPR011640">
    <property type="entry name" value="Fe2_transport_prot_B_C"/>
</dbReference>
<evidence type="ECO:0000256" key="16">
    <source>
        <dbReference type="PIRSR" id="PIRSR603373-2"/>
    </source>
</evidence>
<dbReference type="PANTHER" id="PTHR43185">
    <property type="entry name" value="FERROUS IRON TRANSPORT PROTEIN B"/>
    <property type="match status" value="1"/>
</dbReference>
<feature type="transmembrane region" description="Helical" evidence="17">
    <location>
        <begin position="382"/>
        <end position="404"/>
    </location>
</feature>
<evidence type="ECO:0000256" key="1">
    <source>
        <dbReference type="ARBA" id="ARBA00003926"/>
    </source>
</evidence>
<reference evidence="20" key="1">
    <citation type="submission" date="2017-05" db="EMBL/GenBank/DDBJ databases">
        <authorList>
            <person name="Kirkegaard R."/>
            <person name="Mcilroy J S."/>
        </authorList>
    </citation>
    <scope>NUCLEOTIDE SEQUENCE [LARGE SCALE GENOMIC DNA]</scope>
</reference>
<dbReference type="Pfam" id="PF17910">
    <property type="entry name" value="FeoB_Cyto"/>
    <property type="match status" value="1"/>
</dbReference>
<keyword evidence="4" id="KW-1003">Cell membrane</keyword>
<feature type="domain" description="FeoB-type G" evidence="18">
    <location>
        <begin position="1"/>
        <end position="162"/>
    </location>
</feature>
<dbReference type="Gene3D" id="3.40.50.300">
    <property type="entry name" value="P-loop containing nucleotide triphosphate hydrolases"/>
    <property type="match status" value="1"/>
</dbReference>
<dbReference type="PRINTS" id="PR00326">
    <property type="entry name" value="GTP1OBG"/>
</dbReference>
<keyword evidence="5 17" id="KW-0410">Iron transport</keyword>
<feature type="transmembrane region" description="Helical" evidence="17">
    <location>
        <begin position="448"/>
        <end position="469"/>
    </location>
</feature>
<evidence type="ECO:0000259" key="18">
    <source>
        <dbReference type="PROSITE" id="PS51711"/>
    </source>
</evidence>
<dbReference type="NCBIfam" id="TIGR00437">
    <property type="entry name" value="feoB"/>
    <property type="match status" value="1"/>
</dbReference>
<comment type="function">
    <text evidence="1 17">Probable transporter of a GTP-driven Fe(2+) uptake system.</text>
</comment>
<sequence length="637" mass="69931">MRIGLIGQPNCGKSTLFNQVAGYRAETGNFSGTTVTFTESKVRLLGGIVTVVDLPGAYSLAGTNPAEQEVIKYLTSNEIDVVVNVLDASNIQHGLLMTIELLELNIPMVIALNMMDEADRAGIHIDVEKLEALIGLPVVPMIASKGRGIQPLFVKAYQVGQKKQVPPQPKYDEQIEAAIDVLATSLHEVDSYLNPRALAIKLLEGDQFVLKELPEENLSIKADLKAVNASLAHQYGGSADWTISDARSKLANQISESVIKHGLRKISLRDKLDNVLLHPFWGYVGLIMIMYLFFQIVYSVGGMIEEPMMGVFQNFEVWIEAQFANPKGFISQIIIGLMQGISGGIAIVLPYLVPFLVGLGILEDVGYLSRVAFLMDTLMHKLGLHGKAIVPFILGFGCNVPAIMSTRILEDKRERFISAALSTLVPCAARLAVVFGLVAFYLGPGLALAIYLFDLFVIAFTAGMLNRFLPDDSPGLILEMPVYRIPTLRTIINKAWWRIREFVVEAWPLLIIGSVVLSFLNFINASTYLNMLVRPLSWVLGLPEQVGVPLIFGVLRKELSLVMLGQALGSMDFPTVMTPVQMITFAVFVVFYVPCLATMLVIRKEIGVKAMWSIVALTTLIATVAGLVARIIASIFY</sequence>
<evidence type="ECO:0000256" key="4">
    <source>
        <dbReference type="ARBA" id="ARBA00022475"/>
    </source>
</evidence>